<feature type="domain" description="Urease accessory protein UreH-like transmembrane" evidence="2">
    <location>
        <begin position="18"/>
        <end position="237"/>
    </location>
</feature>
<evidence type="ECO:0000256" key="1">
    <source>
        <dbReference type="SAM" id="Phobius"/>
    </source>
</evidence>
<gene>
    <name evidence="3" type="ORF">IPN91_12270</name>
</gene>
<name>A0A936F3H3_9BACT</name>
<feature type="transmembrane region" description="Helical" evidence="1">
    <location>
        <begin position="64"/>
        <end position="81"/>
    </location>
</feature>
<accession>A0A936F3H3</accession>
<organism evidence="3 4">
    <name type="scientific">Candidatus Geothrix odensensis</name>
    <dbReference type="NCBI Taxonomy" id="2954440"/>
    <lineage>
        <taxon>Bacteria</taxon>
        <taxon>Pseudomonadati</taxon>
        <taxon>Acidobacteriota</taxon>
        <taxon>Holophagae</taxon>
        <taxon>Holophagales</taxon>
        <taxon>Holophagaceae</taxon>
        <taxon>Geothrix</taxon>
    </lineage>
</organism>
<dbReference type="AlphaFoldDB" id="A0A936F3H3"/>
<comment type="caution">
    <text evidence="3">The sequence shown here is derived from an EMBL/GenBank/DDBJ whole genome shotgun (WGS) entry which is preliminary data.</text>
</comment>
<dbReference type="PANTHER" id="PTHR42208:SF1">
    <property type="entry name" value="HEAVY METAL TRANSPORTER"/>
    <property type="match status" value="1"/>
</dbReference>
<feature type="transmembrane region" description="Helical" evidence="1">
    <location>
        <begin position="12"/>
        <end position="43"/>
    </location>
</feature>
<feature type="transmembrane region" description="Helical" evidence="1">
    <location>
        <begin position="222"/>
        <end position="240"/>
    </location>
</feature>
<proteinExistence type="predicted"/>
<dbReference type="Pfam" id="PF13386">
    <property type="entry name" value="DsbD_2"/>
    <property type="match status" value="1"/>
</dbReference>
<feature type="transmembrane region" description="Helical" evidence="1">
    <location>
        <begin position="190"/>
        <end position="210"/>
    </location>
</feature>
<protein>
    <submittedName>
        <fullName evidence="3">Sulfite exporter TauE/SafE family protein</fullName>
    </submittedName>
</protein>
<feature type="transmembrane region" description="Helical" evidence="1">
    <location>
        <begin position="152"/>
        <end position="178"/>
    </location>
</feature>
<dbReference type="EMBL" id="JADKCH010000017">
    <property type="protein sequence ID" value="MBK8573388.1"/>
    <property type="molecule type" value="Genomic_DNA"/>
</dbReference>
<keyword evidence="1" id="KW-1133">Transmembrane helix</keyword>
<dbReference type="Proteomes" id="UP000709959">
    <property type="component" value="Unassembled WGS sequence"/>
</dbReference>
<evidence type="ECO:0000313" key="4">
    <source>
        <dbReference type="Proteomes" id="UP000709959"/>
    </source>
</evidence>
<keyword evidence="1" id="KW-0812">Transmembrane</keyword>
<evidence type="ECO:0000259" key="2">
    <source>
        <dbReference type="Pfam" id="PF13386"/>
    </source>
</evidence>
<keyword evidence="1" id="KW-0472">Membrane</keyword>
<sequence length="252" mass="26678">MLESWLNHPHAAPWLVVMWIAGLLGSLGHCAGMCGPIVAAFGLSQAKHGGRAWTRHLRFQLGRVTTYAILGGLIGFLGGFARLQTVQDMHACCRPGGAALIAAQAWPWQIWVKLAVGVLMLLMGLAMALGDRADAFMEFRLPAPLQKLMGKGLALGSLPTALGMLWGLIPCGLVYMMLLRTLDGGDWKMGAAGMAAFGLGNAPLLLGLGLASTRLSQAWKAILLRVGGILVAAMGGYILWQAVMLLRVQGQG</sequence>
<feature type="transmembrane region" description="Helical" evidence="1">
    <location>
        <begin position="110"/>
        <end position="131"/>
    </location>
</feature>
<dbReference type="InterPro" id="IPR039447">
    <property type="entry name" value="UreH-like_TM_dom"/>
</dbReference>
<dbReference type="PANTHER" id="PTHR42208">
    <property type="entry name" value="HEAVY METAL TRANSPORTER-RELATED"/>
    <property type="match status" value="1"/>
</dbReference>
<evidence type="ECO:0000313" key="3">
    <source>
        <dbReference type="EMBL" id="MBK8573388.1"/>
    </source>
</evidence>
<reference evidence="3 4" key="1">
    <citation type="submission" date="2020-10" db="EMBL/GenBank/DDBJ databases">
        <title>Connecting structure to function with the recovery of over 1000 high-quality activated sludge metagenome-assembled genomes encoding full-length rRNA genes using long-read sequencing.</title>
        <authorList>
            <person name="Singleton C.M."/>
            <person name="Petriglieri F."/>
            <person name="Kristensen J.M."/>
            <person name="Kirkegaard R.H."/>
            <person name="Michaelsen T.Y."/>
            <person name="Andersen M.H."/>
            <person name="Karst S.M."/>
            <person name="Dueholm M.S."/>
            <person name="Nielsen P.H."/>
            <person name="Albertsen M."/>
        </authorList>
    </citation>
    <scope>NUCLEOTIDE SEQUENCE [LARGE SCALE GENOMIC DNA]</scope>
    <source>
        <strain evidence="3">OdNE_18-Q3-R46-58_MAXAC.008</strain>
    </source>
</reference>